<evidence type="ECO:0000256" key="7">
    <source>
        <dbReference type="RuleBase" id="RU367016"/>
    </source>
</evidence>
<evidence type="ECO:0000313" key="9">
    <source>
        <dbReference type="EMBL" id="AXK80378.1"/>
    </source>
</evidence>
<organism evidence="9 10">
    <name type="scientific">Pseudolabrys taiwanensis</name>
    <dbReference type="NCBI Taxonomy" id="331696"/>
    <lineage>
        <taxon>Bacteria</taxon>
        <taxon>Pseudomonadati</taxon>
        <taxon>Pseudomonadota</taxon>
        <taxon>Alphaproteobacteria</taxon>
        <taxon>Hyphomicrobiales</taxon>
        <taxon>Xanthobacteraceae</taxon>
        <taxon>Pseudolabrys</taxon>
    </lineage>
</organism>
<dbReference type="InterPro" id="IPR032816">
    <property type="entry name" value="VTT_dom"/>
</dbReference>
<feature type="transmembrane region" description="Helical" evidence="7">
    <location>
        <begin position="114"/>
        <end position="139"/>
    </location>
</feature>
<evidence type="ECO:0000256" key="6">
    <source>
        <dbReference type="ARBA" id="ARBA00023136"/>
    </source>
</evidence>
<gene>
    <name evidence="9" type="ORF">DW352_07520</name>
</gene>
<keyword evidence="3 7" id="KW-1003">Cell membrane</keyword>
<evidence type="ECO:0000256" key="3">
    <source>
        <dbReference type="ARBA" id="ARBA00022475"/>
    </source>
</evidence>
<dbReference type="InterPro" id="IPR032818">
    <property type="entry name" value="DedA-like"/>
</dbReference>
<dbReference type="PANTHER" id="PTHR30353">
    <property type="entry name" value="INNER MEMBRANE PROTEIN DEDA-RELATED"/>
    <property type="match status" value="1"/>
</dbReference>
<feature type="transmembrane region" description="Helical" evidence="7">
    <location>
        <begin position="151"/>
        <end position="175"/>
    </location>
</feature>
<comment type="similarity">
    <text evidence="2 7">Belongs to the DedA family.</text>
</comment>
<feature type="transmembrane region" description="Helical" evidence="7">
    <location>
        <begin position="20"/>
        <end position="51"/>
    </location>
</feature>
<protein>
    <submittedName>
        <fullName evidence="9">DedA family protein</fullName>
    </submittedName>
</protein>
<accession>A0A345ZTY1</accession>
<dbReference type="RefSeq" id="WP_115689968.1">
    <property type="nucleotide sequence ID" value="NZ_CP031417.1"/>
</dbReference>
<comment type="caution">
    <text evidence="7">Lacks conserved residue(s) required for the propagation of feature annotation.</text>
</comment>
<evidence type="ECO:0000256" key="2">
    <source>
        <dbReference type="ARBA" id="ARBA00010792"/>
    </source>
</evidence>
<keyword evidence="4 7" id="KW-0812">Transmembrane</keyword>
<name>A0A345ZTY1_9HYPH</name>
<evidence type="ECO:0000313" key="10">
    <source>
        <dbReference type="Proteomes" id="UP000254889"/>
    </source>
</evidence>
<feature type="domain" description="VTT" evidence="8">
    <location>
        <begin position="42"/>
        <end position="166"/>
    </location>
</feature>
<reference evidence="9 10" key="1">
    <citation type="submission" date="2018-07" db="EMBL/GenBank/DDBJ databases">
        <authorList>
            <person name="Quirk P.G."/>
            <person name="Krulwich T.A."/>
        </authorList>
    </citation>
    <scope>NUCLEOTIDE SEQUENCE [LARGE SCALE GENOMIC DNA]</scope>
    <source>
        <strain evidence="9 10">CC-BB4</strain>
    </source>
</reference>
<dbReference type="OrthoDB" id="9801622at2"/>
<keyword evidence="5 7" id="KW-1133">Transmembrane helix</keyword>
<evidence type="ECO:0000256" key="1">
    <source>
        <dbReference type="ARBA" id="ARBA00004651"/>
    </source>
</evidence>
<dbReference type="PANTHER" id="PTHR30353:SF15">
    <property type="entry name" value="INNER MEMBRANE PROTEIN YABI"/>
    <property type="match status" value="1"/>
</dbReference>
<dbReference type="KEGG" id="ptaw:DW352_07520"/>
<evidence type="ECO:0000259" key="8">
    <source>
        <dbReference type="Pfam" id="PF09335"/>
    </source>
</evidence>
<dbReference type="Pfam" id="PF09335">
    <property type="entry name" value="VTT_dom"/>
    <property type="match status" value="1"/>
</dbReference>
<comment type="subcellular location">
    <subcellularLocation>
        <location evidence="1 7">Cell membrane</location>
        <topology evidence="1 7">Multi-pass membrane protein</topology>
    </subcellularLocation>
</comment>
<dbReference type="GO" id="GO:0005886">
    <property type="term" value="C:plasma membrane"/>
    <property type="evidence" value="ECO:0007669"/>
    <property type="project" value="UniProtKB-SubCell"/>
</dbReference>
<dbReference type="Proteomes" id="UP000254889">
    <property type="component" value="Chromosome"/>
</dbReference>
<evidence type="ECO:0000256" key="4">
    <source>
        <dbReference type="ARBA" id="ARBA00022692"/>
    </source>
</evidence>
<dbReference type="AlphaFoldDB" id="A0A345ZTY1"/>
<dbReference type="EMBL" id="CP031417">
    <property type="protein sequence ID" value="AXK80378.1"/>
    <property type="molecule type" value="Genomic_DNA"/>
</dbReference>
<keyword evidence="6 7" id="KW-0472">Membrane</keyword>
<evidence type="ECO:0000256" key="5">
    <source>
        <dbReference type="ARBA" id="ARBA00022989"/>
    </source>
</evidence>
<keyword evidence="10" id="KW-1185">Reference proteome</keyword>
<proteinExistence type="inferred from homology"/>
<sequence length="177" mass="19400">MEAIHLYFEHVVDFARQNAAWAPAVMFALAFAESLAFISLLVPAWGALVAIGALIGTSGISFWPVWIGAALGAACGDWLSYWIGQKLEYSVAHMWPLSRHPQLIPRGEAFVKKWGALGIFIGRFFGPLRAAVPLVAGIFEMPYWRFQLANFSSAFVWAAVLLTLGDGISKVWAWAAS</sequence>